<evidence type="ECO:0000313" key="1">
    <source>
        <dbReference type="EMBL" id="PWN52886.1"/>
    </source>
</evidence>
<protein>
    <submittedName>
        <fullName evidence="1">Uncharacterized protein</fullName>
    </submittedName>
</protein>
<proteinExistence type="predicted"/>
<reference evidence="1 2" key="1">
    <citation type="journal article" date="2018" name="Mol. Biol. Evol.">
        <title>Broad Genomic Sampling Reveals a Smut Pathogenic Ancestry of the Fungal Clade Ustilaginomycotina.</title>
        <authorList>
            <person name="Kijpornyongpan T."/>
            <person name="Mondo S.J."/>
            <person name="Barry K."/>
            <person name="Sandor L."/>
            <person name="Lee J."/>
            <person name="Lipzen A."/>
            <person name="Pangilinan J."/>
            <person name="LaButti K."/>
            <person name="Hainaut M."/>
            <person name="Henrissat B."/>
            <person name="Grigoriev I.V."/>
            <person name="Spatafora J.W."/>
            <person name="Aime M.C."/>
        </authorList>
    </citation>
    <scope>NUCLEOTIDE SEQUENCE [LARGE SCALE GENOMIC DNA]</scope>
    <source>
        <strain evidence="1 2">SA 807</strain>
    </source>
</reference>
<dbReference type="Proteomes" id="UP000245626">
    <property type="component" value="Unassembled WGS sequence"/>
</dbReference>
<dbReference type="EMBL" id="KZ819753">
    <property type="protein sequence ID" value="PWN52886.1"/>
    <property type="molecule type" value="Genomic_DNA"/>
</dbReference>
<accession>A0ACD0P4A0</accession>
<evidence type="ECO:0000313" key="2">
    <source>
        <dbReference type="Proteomes" id="UP000245626"/>
    </source>
</evidence>
<name>A0ACD0P4A0_9BASI</name>
<gene>
    <name evidence="1" type="ORF">IE53DRAFT_377784</name>
</gene>
<sequence>MTSSAFSPSSAFPRPPPQQQQQPRHPRQPPPQVPHYRRNHSTSLRPQPLPAAPLFAPLNDLINFVSRLPPLSQWPAIVFHTLITEPAVTLLERTRDFLLSPTTHRIVLRLGLLGTIFWVALAAAIISYVGFYRAWVPQIGLRKEVWLQYGLNQPPFCDLTFTDPTHQDTGLADPRRFFADDQAYDVSLEIGIPINEANLDLGNFMVSLDLRSANSQLLSVKLLRRAILQPSYHTRPLIPARPDPLADRRVTFGRVTVGRWDADKYWMYGGSGSSIDHNGQRGLFGGSNRAVIAGVGGHKSRGELQTYSASLRFDAHLTGLRFFMYHYPMASFFFFTGLFLSFELAVAVTLWALVALYTSSISPSHPSLAADEHYASDGADTKKPIKRQGSPALEPEFTSSAMTDTESETERYLDRQTKGGGEIKEEQDDERDLLRLRSLESLQARDEAERTEAMRLARLREIAEGRRMTGLDVPAGPISLSPGEDVSTSRRVLGRLDEETEEETEVVDSASGDSDSPKEREDRSANLEEPEQAWEDVGSERGDGQQDEKLAASGSQVPASERSSTVGGSATSQGSVAPSFDFESVAGQCSSRPHHSGSKKIGDSLKSGGVSLVKPVQSFAVDVQDADDDLFSRASTGP</sequence>
<keyword evidence="2" id="KW-1185">Reference proteome</keyword>
<organism evidence="1 2">
    <name type="scientific">Violaceomyces palustris</name>
    <dbReference type="NCBI Taxonomy" id="1673888"/>
    <lineage>
        <taxon>Eukaryota</taxon>
        <taxon>Fungi</taxon>
        <taxon>Dikarya</taxon>
        <taxon>Basidiomycota</taxon>
        <taxon>Ustilaginomycotina</taxon>
        <taxon>Ustilaginomycetes</taxon>
        <taxon>Violaceomycetales</taxon>
        <taxon>Violaceomycetaceae</taxon>
        <taxon>Violaceomyces</taxon>
    </lineage>
</organism>